<dbReference type="CDD" id="cd11301">
    <property type="entry name" value="Fut1_Fut2_like"/>
    <property type="match status" value="1"/>
</dbReference>
<organism evidence="3 4">
    <name type="scientific">Brachyspira aalborgi</name>
    <dbReference type="NCBI Taxonomy" id="29522"/>
    <lineage>
        <taxon>Bacteria</taxon>
        <taxon>Pseudomonadati</taxon>
        <taxon>Spirochaetota</taxon>
        <taxon>Spirochaetia</taxon>
        <taxon>Brachyspirales</taxon>
        <taxon>Brachyspiraceae</taxon>
        <taxon>Brachyspira</taxon>
    </lineage>
</organism>
<dbReference type="AlphaFoldDB" id="A0A5C8EUR4"/>
<reference evidence="3 4" key="1">
    <citation type="journal article" date="1992" name="Lakartidningen">
        <title>[Penicillin V and not amoxicillin is the first choice preparation in acute otitis].</title>
        <authorList>
            <person name="Kamme C."/>
            <person name="Lundgren K."/>
            <person name="Prellner K."/>
        </authorList>
    </citation>
    <scope>NUCLEOTIDE SEQUENCE [LARGE SCALE GENOMIC DNA]</scope>
    <source>
        <strain evidence="3 4">PC3997IV</strain>
    </source>
</reference>
<dbReference type="GO" id="GO:0008107">
    <property type="term" value="F:galactoside 2-alpha-L-fucosyltransferase activity"/>
    <property type="evidence" value="ECO:0007669"/>
    <property type="project" value="InterPro"/>
</dbReference>
<evidence type="ECO:0000313" key="4">
    <source>
        <dbReference type="Proteomes" id="UP000325002"/>
    </source>
</evidence>
<dbReference type="PANTHER" id="PTHR11927:SF9">
    <property type="entry name" value="L-FUCOSYLTRANSFERASE"/>
    <property type="match status" value="1"/>
</dbReference>
<evidence type="ECO:0000256" key="1">
    <source>
        <dbReference type="ARBA" id="ARBA00022676"/>
    </source>
</evidence>
<keyword evidence="1 3" id="KW-0328">Glycosyltransferase</keyword>
<keyword evidence="2 3" id="KW-0808">Transferase</keyword>
<dbReference type="GO" id="GO:0005975">
    <property type="term" value="P:carbohydrate metabolic process"/>
    <property type="evidence" value="ECO:0007669"/>
    <property type="project" value="InterPro"/>
</dbReference>
<evidence type="ECO:0000313" key="3">
    <source>
        <dbReference type="EMBL" id="TXJ41173.1"/>
    </source>
</evidence>
<sequence length="327" mass="39504">MNYYNYEILINKIAWFIPFKHLRKFLKTFLIDAVKTFYRTEYLINVNNKIKQNDNLVILWVGGGLCGQIRKYILGKYIEKKYNKKVKYDINWYKYNGLDDIKKLNRNFDLLKIFPDLDFEIANDYEINIYKSCFHFNSNPLYQFNDLLLEYKNMYLDGTPYDKNCFYEIKEIIKNKLDFETYLYDKLDDKNKYILNEIRNCNSVAIHVRRGDFKLYGIVEDNYYINSINEIIKNIKEPKFFIFSDDINYVKNNIIKKLSSTVLFSIVDINDNDKGYFDLFLMMNCKHQIVSNGSFGYFAYCFNKNKDKILITPENMREYYIENIDKI</sequence>
<gene>
    <name evidence="3" type="ORF">EPJ81_01555</name>
</gene>
<proteinExistence type="predicted"/>
<accession>A0A5C8EUR4</accession>
<protein>
    <submittedName>
        <fullName evidence="3">Alpha-1,2-fucosyltransferase</fullName>
    </submittedName>
</protein>
<dbReference type="PANTHER" id="PTHR11927">
    <property type="entry name" value="GALACTOSIDE 2-L-FUCOSYLTRANSFERASE"/>
    <property type="match status" value="1"/>
</dbReference>
<dbReference type="Pfam" id="PF01531">
    <property type="entry name" value="Glyco_transf_11"/>
    <property type="match status" value="1"/>
</dbReference>
<dbReference type="RefSeq" id="WP_147778046.1">
    <property type="nucleotide sequence ID" value="NZ_SAYD01000005.1"/>
</dbReference>
<dbReference type="Proteomes" id="UP000325002">
    <property type="component" value="Unassembled WGS sequence"/>
</dbReference>
<dbReference type="EMBL" id="SAYD01000005">
    <property type="protein sequence ID" value="TXJ41173.1"/>
    <property type="molecule type" value="Genomic_DNA"/>
</dbReference>
<evidence type="ECO:0000256" key="2">
    <source>
        <dbReference type="ARBA" id="ARBA00022679"/>
    </source>
</evidence>
<dbReference type="Gene3D" id="3.40.50.11350">
    <property type="match status" value="1"/>
</dbReference>
<dbReference type="GO" id="GO:0016020">
    <property type="term" value="C:membrane"/>
    <property type="evidence" value="ECO:0007669"/>
    <property type="project" value="InterPro"/>
</dbReference>
<name>A0A5C8EUR4_9SPIR</name>
<dbReference type="InterPro" id="IPR002516">
    <property type="entry name" value="Glyco_trans_11"/>
</dbReference>
<comment type="caution">
    <text evidence="3">The sequence shown here is derived from an EMBL/GenBank/DDBJ whole genome shotgun (WGS) entry which is preliminary data.</text>
</comment>